<dbReference type="RefSeq" id="WP_097320206.1">
    <property type="nucleotide sequence ID" value="NZ_OBDY01000004.1"/>
</dbReference>
<evidence type="ECO:0000259" key="2">
    <source>
        <dbReference type="SMART" id="SM00960"/>
    </source>
</evidence>
<dbReference type="Pfam" id="PF03259">
    <property type="entry name" value="Robl_LC7"/>
    <property type="match status" value="1"/>
</dbReference>
<dbReference type="InterPro" id="IPR053141">
    <property type="entry name" value="Mycobact_SerProt_Inhib_Rv3364c"/>
</dbReference>
<evidence type="ECO:0000256" key="1">
    <source>
        <dbReference type="SAM" id="MobiDB-lite"/>
    </source>
</evidence>
<dbReference type="SMART" id="SM00960">
    <property type="entry name" value="Robl_LC7"/>
    <property type="match status" value="1"/>
</dbReference>
<reference evidence="3 4" key="1">
    <citation type="submission" date="2017-09" db="EMBL/GenBank/DDBJ databases">
        <authorList>
            <person name="Ehlers B."/>
            <person name="Leendertz F.H."/>
        </authorList>
    </citation>
    <scope>NUCLEOTIDE SEQUENCE [LARGE SCALE GENOMIC DNA]</scope>
    <source>
        <strain evidence="3 4">CGMCC 4.6857</strain>
    </source>
</reference>
<dbReference type="InterPro" id="IPR004942">
    <property type="entry name" value="Roadblock/LAMTOR2_dom"/>
</dbReference>
<dbReference type="Proteomes" id="UP000219612">
    <property type="component" value="Unassembled WGS sequence"/>
</dbReference>
<dbReference type="Gene3D" id="3.30.450.30">
    <property type="entry name" value="Dynein light chain 2a, cytoplasmic"/>
    <property type="match status" value="1"/>
</dbReference>
<sequence length="161" mass="17354">MTVDPAVLEELDRLRGRVPELSGSVLASTDGLVIAHDAHGIEPDSIAALAAAHLALARRFAHAVNHGDLRESVVECDRGYITSYTAGPTALLTVVTSGDANLAMVHLEARRCVRRLVRILKLETKPQHRPEIPQQPGPAALTRRTPLPTLTTNARRRQAAG</sequence>
<keyword evidence="4" id="KW-1185">Reference proteome</keyword>
<dbReference type="PANTHER" id="PTHR36222">
    <property type="entry name" value="SERINE PROTEASE INHIBITOR RV3364C"/>
    <property type="match status" value="1"/>
</dbReference>
<gene>
    <name evidence="3" type="ORF">SAMN05421748_104338</name>
</gene>
<evidence type="ECO:0000313" key="3">
    <source>
        <dbReference type="EMBL" id="SNY34805.1"/>
    </source>
</evidence>
<name>A0A285HGG7_9ACTN</name>
<dbReference type="PANTHER" id="PTHR36222:SF1">
    <property type="entry name" value="SERINE PROTEASE INHIBITOR RV3364C"/>
    <property type="match status" value="1"/>
</dbReference>
<accession>A0A285HGG7</accession>
<dbReference type="SUPFAM" id="SSF103196">
    <property type="entry name" value="Roadblock/LC7 domain"/>
    <property type="match status" value="1"/>
</dbReference>
<proteinExistence type="predicted"/>
<protein>
    <recommendedName>
        <fullName evidence="2">Roadblock/LAMTOR2 domain-containing protein</fullName>
    </recommendedName>
</protein>
<dbReference type="EMBL" id="OBDY01000004">
    <property type="protein sequence ID" value="SNY34805.1"/>
    <property type="molecule type" value="Genomic_DNA"/>
</dbReference>
<feature type="region of interest" description="Disordered" evidence="1">
    <location>
        <begin position="127"/>
        <end position="161"/>
    </location>
</feature>
<organism evidence="3 4">
    <name type="scientific">Paractinoplanes atraurantiacus</name>
    <dbReference type="NCBI Taxonomy" id="1036182"/>
    <lineage>
        <taxon>Bacteria</taxon>
        <taxon>Bacillati</taxon>
        <taxon>Actinomycetota</taxon>
        <taxon>Actinomycetes</taxon>
        <taxon>Micromonosporales</taxon>
        <taxon>Micromonosporaceae</taxon>
        <taxon>Paractinoplanes</taxon>
    </lineage>
</organism>
<feature type="compositionally biased region" description="Low complexity" evidence="1">
    <location>
        <begin position="138"/>
        <end position="153"/>
    </location>
</feature>
<dbReference type="AlphaFoldDB" id="A0A285HGG7"/>
<feature type="domain" description="Roadblock/LAMTOR2" evidence="2">
    <location>
        <begin position="8"/>
        <end position="96"/>
    </location>
</feature>
<evidence type="ECO:0000313" key="4">
    <source>
        <dbReference type="Proteomes" id="UP000219612"/>
    </source>
</evidence>
<dbReference type="OrthoDB" id="3727201at2"/>